<dbReference type="Proteomes" id="UP000054248">
    <property type="component" value="Unassembled WGS sequence"/>
</dbReference>
<proteinExistence type="predicted"/>
<dbReference type="HOGENOM" id="CLU_2433031_0_0_1"/>
<name>A0A0C3QBW0_9AGAM</name>
<dbReference type="AlphaFoldDB" id="A0A0C3QBW0"/>
<reference evidence="2" key="2">
    <citation type="submission" date="2015-01" db="EMBL/GenBank/DDBJ databases">
        <title>Evolutionary Origins and Diversification of the Mycorrhizal Mutualists.</title>
        <authorList>
            <consortium name="DOE Joint Genome Institute"/>
            <consortium name="Mycorrhizal Genomics Consortium"/>
            <person name="Kohler A."/>
            <person name="Kuo A."/>
            <person name="Nagy L.G."/>
            <person name="Floudas D."/>
            <person name="Copeland A."/>
            <person name="Barry K.W."/>
            <person name="Cichocki N."/>
            <person name="Veneault-Fourrey C."/>
            <person name="LaButti K."/>
            <person name="Lindquist E.A."/>
            <person name="Lipzen A."/>
            <person name="Lundell T."/>
            <person name="Morin E."/>
            <person name="Murat C."/>
            <person name="Riley R."/>
            <person name="Ohm R."/>
            <person name="Sun H."/>
            <person name="Tunlid A."/>
            <person name="Henrissat B."/>
            <person name="Grigoriev I.V."/>
            <person name="Hibbett D.S."/>
            <person name="Martin F."/>
        </authorList>
    </citation>
    <scope>NUCLEOTIDE SEQUENCE [LARGE SCALE GENOMIC DNA]</scope>
    <source>
        <strain evidence="2">MUT 4182</strain>
    </source>
</reference>
<dbReference type="EMBL" id="KN823124">
    <property type="protein sequence ID" value="KIO21909.1"/>
    <property type="molecule type" value="Genomic_DNA"/>
</dbReference>
<organism evidence="1 2">
    <name type="scientific">Tulasnella calospora MUT 4182</name>
    <dbReference type="NCBI Taxonomy" id="1051891"/>
    <lineage>
        <taxon>Eukaryota</taxon>
        <taxon>Fungi</taxon>
        <taxon>Dikarya</taxon>
        <taxon>Basidiomycota</taxon>
        <taxon>Agaricomycotina</taxon>
        <taxon>Agaricomycetes</taxon>
        <taxon>Cantharellales</taxon>
        <taxon>Tulasnellaceae</taxon>
        <taxon>Tulasnella</taxon>
    </lineage>
</organism>
<accession>A0A0C3QBW0</accession>
<sequence>ANTCRKFQATFSNLKLPSLKTVHHKMHDLCGIEPVLYDCCKNSCMCFAGPYTTLTSCLYCHTNRFKPNGQPSNQFHYISLTSQIEALYAGK</sequence>
<feature type="non-terminal residue" evidence="1">
    <location>
        <position position="1"/>
    </location>
</feature>
<gene>
    <name evidence="1" type="ORF">M407DRAFT_49569</name>
</gene>
<reference evidence="1 2" key="1">
    <citation type="submission" date="2014-04" db="EMBL/GenBank/DDBJ databases">
        <authorList>
            <consortium name="DOE Joint Genome Institute"/>
            <person name="Kuo A."/>
            <person name="Girlanda M."/>
            <person name="Perotto S."/>
            <person name="Kohler A."/>
            <person name="Nagy L.G."/>
            <person name="Floudas D."/>
            <person name="Copeland A."/>
            <person name="Barry K.W."/>
            <person name="Cichocki N."/>
            <person name="Veneault-Fourrey C."/>
            <person name="LaButti K."/>
            <person name="Lindquist E.A."/>
            <person name="Lipzen A."/>
            <person name="Lundell T."/>
            <person name="Morin E."/>
            <person name="Murat C."/>
            <person name="Sun H."/>
            <person name="Tunlid A."/>
            <person name="Henrissat B."/>
            <person name="Grigoriev I.V."/>
            <person name="Hibbett D.S."/>
            <person name="Martin F."/>
            <person name="Nordberg H.P."/>
            <person name="Cantor M.N."/>
            <person name="Hua S.X."/>
        </authorList>
    </citation>
    <scope>NUCLEOTIDE SEQUENCE [LARGE SCALE GENOMIC DNA]</scope>
    <source>
        <strain evidence="1 2">MUT 4182</strain>
    </source>
</reference>
<evidence type="ECO:0000313" key="2">
    <source>
        <dbReference type="Proteomes" id="UP000054248"/>
    </source>
</evidence>
<feature type="non-terminal residue" evidence="1">
    <location>
        <position position="91"/>
    </location>
</feature>
<keyword evidence="2" id="KW-1185">Reference proteome</keyword>
<evidence type="ECO:0000313" key="1">
    <source>
        <dbReference type="EMBL" id="KIO21909.1"/>
    </source>
</evidence>
<protein>
    <submittedName>
        <fullName evidence="1">Uncharacterized protein</fullName>
    </submittedName>
</protein>
<dbReference type="OrthoDB" id="3257409at2759"/>